<dbReference type="PANTHER" id="PTHR31137">
    <property type="entry name" value="PROTEIN PSIB-RELATED-RELATED"/>
    <property type="match status" value="1"/>
</dbReference>
<organism evidence="8 9">
    <name type="scientific">Cavenderia fasciculata</name>
    <name type="common">Slime mold</name>
    <name type="synonym">Dictyostelium fasciculatum</name>
    <dbReference type="NCBI Taxonomy" id="261658"/>
    <lineage>
        <taxon>Eukaryota</taxon>
        <taxon>Amoebozoa</taxon>
        <taxon>Evosea</taxon>
        <taxon>Eumycetozoa</taxon>
        <taxon>Dictyostelia</taxon>
        <taxon>Acytosteliales</taxon>
        <taxon>Cavenderiaceae</taxon>
        <taxon>Cavenderia</taxon>
    </lineage>
</organism>
<keyword evidence="2 6" id="KW-0732">Signal</keyword>
<dbReference type="OrthoDB" id="19087at2759"/>
<protein>
    <submittedName>
        <fullName evidence="8">PA14 domain-containing protein</fullName>
    </submittedName>
</protein>
<feature type="domain" description="PA14" evidence="7">
    <location>
        <begin position="112"/>
        <end position="265"/>
    </location>
</feature>
<evidence type="ECO:0000256" key="1">
    <source>
        <dbReference type="ARBA" id="ARBA00008709"/>
    </source>
</evidence>
<dbReference type="OMA" id="LITHNIT"/>
<evidence type="ECO:0000313" key="9">
    <source>
        <dbReference type="Proteomes" id="UP000007797"/>
    </source>
</evidence>
<keyword evidence="9" id="KW-1185">Reference proteome</keyword>
<proteinExistence type="inferred from homology"/>
<keyword evidence="5" id="KW-1133">Transmembrane helix</keyword>
<dbReference type="KEGG" id="dfa:DFA_05479"/>
<evidence type="ECO:0000256" key="6">
    <source>
        <dbReference type="SAM" id="SignalP"/>
    </source>
</evidence>
<dbReference type="EMBL" id="GL883008">
    <property type="protein sequence ID" value="EGG23347.1"/>
    <property type="molecule type" value="Genomic_DNA"/>
</dbReference>
<dbReference type="GeneID" id="14875454"/>
<comment type="similarity">
    <text evidence="1">Belongs to the prespore-cell-inducing factor family.</text>
</comment>
<evidence type="ECO:0000256" key="2">
    <source>
        <dbReference type="ARBA" id="ARBA00022729"/>
    </source>
</evidence>
<dbReference type="InterPro" id="IPR011658">
    <property type="entry name" value="PA14_dom"/>
</dbReference>
<evidence type="ECO:0000256" key="4">
    <source>
        <dbReference type="SAM" id="MobiDB-lite"/>
    </source>
</evidence>
<dbReference type="RefSeq" id="XP_004361198.1">
    <property type="nucleotide sequence ID" value="XM_004361141.1"/>
</dbReference>
<dbReference type="STRING" id="1054147.F4PLC5"/>
<keyword evidence="5" id="KW-0472">Membrane</keyword>
<dbReference type="InterPro" id="IPR011874">
    <property type="entry name" value="Fibro_Slime"/>
</dbReference>
<sequence>MFRHFVGALLLCIGIFAIFSYAQNSMPMTVAIFDHHPSKDSNFEPADGSLTQGLVKKTLNPVTKVPELVSLDVNNAINVKGRIYEPNKFQYFFASDFTPAASTRFLNTTINLSKTGDYFEYFNDYFFPIDGTSSKRLGFDAESGYKLYYDGKTYHNYHFCLKMNTYFKYEVTDPVMQFNFRGDDDVYVFINNQLALDLGGLHTYQDGSITFDTKTVNNLGLKNGTIYPFDFFYCERHTTGSHMRFQINFPLDCSQKDFCGVCNGNGECCNPNLCTKYASGPDATKCKVGKCPPWNTPISDISQLPSYCIYTDVDYSSKNTKCATYTCDKNTGNPVATPTTCPALACTTQTCDPAQGCQYKSTCQPENICRVATCGSNNSTCNRADKDCSNFGTDKCKTYFCDTNVAGGCTSKAKCGSTVIENGVVNPCKYYTCDSAVGDCVVNTIANCDACTGTPAPCQVYDKCDANTGKWTFKPNPAIIDGNACTQDLCDPVSGAITHPFISCSGCTSCNPADNAYACKAVDNACQSIEFSNACTNNVCLTNGTCSYPAKPLPENPDACSYYTCDAQEGFQLNNVTCPDGEGACQVGVCDAKLGCQIAAKNCTSPDFCLEGYCDDRLGCLKIERQCTPGRPNCQVGVCNNETAECEYHDRDPYPFACKTAAVVSVGVIAGVVVAGAVALGVAVFGGKKGYDYWKEHRENKISAATSNPLYETKPGTGENPLYNPND</sequence>
<dbReference type="GO" id="GO:0005576">
    <property type="term" value="C:extracellular region"/>
    <property type="evidence" value="ECO:0007669"/>
    <property type="project" value="TreeGrafter"/>
</dbReference>
<accession>F4PLC5</accession>
<dbReference type="AlphaFoldDB" id="F4PLC5"/>
<dbReference type="InterPro" id="IPR037524">
    <property type="entry name" value="PA14/GLEYA"/>
</dbReference>
<dbReference type="PROSITE" id="PS51820">
    <property type="entry name" value="PA14"/>
    <property type="match status" value="1"/>
</dbReference>
<dbReference type="NCBIfam" id="TIGR02148">
    <property type="entry name" value="Fibro_Slime"/>
    <property type="match status" value="1"/>
</dbReference>
<gene>
    <name evidence="8" type="primary">psiH</name>
    <name evidence="8" type="ORF">DFA_05479</name>
</gene>
<keyword evidence="3" id="KW-0325">Glycoprotein</keyword>
<feature type="region of interest" description="Disordered" evidence="4">
    <location>
        <begin position="704"/>
        <end position="727"/>
    </location>
</feature>
<feature type="transmembrane region" description="Helical" evidence="5">
    <location>
        <begin position="661"/>
        <end position="685"/>
    </location>
</feature>
<keyword evidence="5" id="KW-0812">Transmembrane</keyword>
<evidence type="ECO:0000256" key="5">
    <source>
        <dbReference type="SAM" id="Phobius"/>
    </source>
</evidence>
<evidence type="ECO:0000259" key="7">
    <source>
        <dbReference type="PROSITE" id="PS51820"/>
    </source>
</evidence>
<dbReference type="Pfam" id="PF07691">
    <property type="entry name" value="PA14"/>
    <property type="match status" value="1"/>
</dbReference>
<evidence type="ECO:0000313" key="8">
    <source>
        <dbReference type="EMBL" id="EGG23347.1"/>
    </source>
</evidence>
<dbReference type="SMART" id="SM00758">
    <property type="entry name" value="PA14"/>
    <property type="match status" value="1"/>
</dbReference>
<dbReference type="Proteomes" id="UP000007797">
    <property type="component" value="Unassembled WGS sequence"/>
</dbReference>
<reference evidence="9" key="1">
    <citation type="journal article" date="2011" name="Genome Res.">
        <title>Phylogeny-wide analysis of social amoeba genomes highlights ancient origins for complex intercellular communication.</title>
        <authorList>
            <person name="Heidel A.J."/>
            <person name="Lawal H.M."/>
            <person name="Felder M."/>
            <person name="Schilde C."/>
            <person name="Helps N.R."/>
            <person name="Tunggal B."/>
            <person name="Rivero F."/>
            <person name="John U."/>
            <person name="Schleicher M."/>
            <person name="Eichinger L."/>
            <person name="Platzer M."/>
            <person name="Noegel A.A."/>
            <person name="Schaap P."/>
            <person name="Gloeckner G."/>
        </authorList>
    </citation>
    <scope>NUCLEOTIDE SEQUENCE [LARGE SCALE GENOMIC DNA]</scope>
    <source>
        <strain evidence="9">SH3</strain>
    </source>
</reference>
<feature type="signal peptide" evidence="6">
    <location>
        <begin position="1"/>
        <end position="22"/>
    </location>
</feature>
<dbReference type="InterPro" id="IPR051154">
    <property type="entry name" value="Prespore-cell_inducing_factor"/>
</dbReference>
<evidence type="ECO:0000256" key="3">
    <source>
        <dbReference type="ARBA" id="ARBA00023180"/>
    </source>
</evidence>
<feature type="chain" id="PRO_5003313167" evidence="6">
    <location>
        <begin position="23"/>
        <end position="727"/>
    </location>
</feature>
<name>F4PLC5_CACFS</name>